<dbReference type="RefSeq" id="WP_203928434.1">
    <property type="nucleotide sequence ID" value="NZ_BOPH01000043.1"/>
</dbReference>
<sequence>MRAVRRAAPPVVVFGLAIGAWYAVSLLVLSPDERFLLPPPHDVVRVGFLDRYNLSELLRALRLSAGVAMLGLAVATAVGVTAAVVMSQARWLERSLYPYAVVLQTVPILALAPMFGFWFGFGFFSRVLVCVLIALFPIIANTLFGLRSVADQHHDLFTQNGAGRVARLLKLQFPAALPSILTGLRIAAGLSVIGAIVGDFFFKQGQPGIGILIELYRQRLQSEQLFAAVILSSLFGLVVFWAFGLLSRWFVGRWHESARGGSGWG</sequence>
<evidence type="ECO:0000313" key="9">
    <source>
        <dbReference type="EMBL" id="GIJ68482.1"/>
    </source>
</evidence>
<proteinExistence type="inferred from homology"/>
<dbReference type="PROSITE" id="PS50928">
    <property type="entry name" value="ABC_TM1"/>
    <property type="match status" value="1"/>
</dbReference>
<evidence type="ECO:0000313" key="10">
    <source>
        <dbReference type="Proteomes" id="UP000635606"/>
    </source>
</evidence>
<dbReference type="SUPFAM" id="SSF161098">
    <property type="entry name" value="MetI-like"/>
    <property type="match status" value="1"/>
</dbReference>
<evidence type="ECO:0000256" key="4">
    <source>
        <dbReference type="ARBA" id="ARBA00022692"/>
    </source>
</evidence>
<dbReference type="Proteomes" id="UP000635606">
    <property type="component" value="Unassembled WGS sequence"/>
</dbReference>
<evidence type="ECO:0000259" key="8">
    <source>
        <dbReference type="PROSITE" id="PS50928"/>
    </source>
</evidence>
<comment type="caution">
    <text evidence="9">The sequence shown here is derived from an EMBL/GenBank/DDBJ whole genome shotgun (WGS) entry which is preliminary data.</text>
</comment>
<evidence type="ECO:0000256" key="7">
    <source>
        <dbReference type="RuleBase" id="RU363032"/>
    </source>
</evidence>
<keyword evidence="4 7" id="KW-0812">Transmembrane</keyword>
<comment type="similarity">
    <text evidence="7">Belongs to the binding-protein-dependent transport system permease family.</text>
</comment>
<keyword evidence="3" id="KW-1003">Cell membrane</keyword>
<evidence type="ECO:0000256" key="3">
    <source>
        <dbReference type="ARBA" id="ARBA00022475"/>
    </source>
</evidence>
<feature type="transmembrane region" description="Helical" evidence="7">
    <location>
        <begin position="225"/>
        <end position="246"/>
    </location>
</feature>
<dbReference type="CDD" id="cd06261">
    <property type="entry name" value="TM_PBP2"/>
    <property type="match status" value="1"/>
</dbReference>
<dbReference type="PANTHER" id="PTHR30151:SF41">
    <property type="entry name" value="ABC TRANSPORTER PERMEASE PROTEIN"/>
    <property type="match status" value="1"/>
</dbReference>
<feature type="transmembrane region" description="Helical" evidence="7">
    <location>
        <begin position="123"/>
        <end position="144"/>
    </location>
</feature>
<feature type="transmembrane region" description="Helical" evidence="7">
    <location>
        <begin position="96"/>
        <end position="117"/>
    </location>
</feature>
<feature type="transmembrane region" description="Helical" evidence="7">
    <location>
        <begin position="7"/>
        <end position="29"/>
    </location>
</feature>
<feature type="domain" description="ABC transmembrane type-1" evidence="8">
    <location>
        <begin position="61"/>
        <end position="247"/>
    </location>
</feature>
<feature type="transmembrane region" description="Helical" evidence="7">
    <location>
        <begin position="63"/>
        <end position="84"/>
    </location>
</feature>
<evidence type="ECO:0000256" key="5">
    <source>
        <dbReference type="ARBA" id="ARBA00022989"/>
    </source>
</evidence>
<dbReference type="Gene3D" id="1.10.3720.10">
    <property type="entry name" value="MetI-like"/>
    <property type="match status" value="1"/>
</dbReference>
<evidence type="ECO:0000256" key="6">
    <source>
        <dbReference type="ARBA" id="ARBA00023136"/>
    </source>
</evidence>
<protein>
    <submittedName>
        <fullName evidence="9">Nitrate ABC transporter permease</fullName>
    </submittedName>
</protein>
<accession>A0A8J3ZT29</accession>
<dbReference type="GO" id="GO:0005886">
    <property type="term" value="C:plasma membrane"/>
    <property type="evidence" value="ECO:0007669"/>
    <property type="project" value="UniProtKB-SubCell"/>
</dbReference>
<name>A0A8J3ZT29_9ACTN</name>
<dbReference type="PANTHER" id="PTHR30151">
    <property type="entry name" value="ALKANE SULFONATE ABC TRANSPORTER-RELATED, MEMBRANE SUBUNIT"/>
    <property type="match status" value="1"/>
</dbReference>
<keyword evidence="5 7" id="KW-1133">Transmembrane helix</keyword>
<reference evidence="9" key="1">
    <citation type="submission" date="2021-01" db="EMBL/GenBank/DDBJ databases">
        <title>Whole genome shotgun sequence of Virgisporangium ochraceum NBRC 16418.</title>
        <authorList>
            <person name="Komaki H."/>
            <person name="Tamura T."/>
        </authorList>
    </citation>
    <scope>NUCLEOTIDE SEQUENCE</scope>
    <source>
        <strain evidence="9">NBRC 16418</strain>
    </source>
</reference>
<dbReference type="InterPro" id="IPR035906">
    <property type="entry name" value="MetI-like_sf"/>
</dbReference>
<keyword evidence="10" id="KW-1185">Reference proteome</keyword>
<dbReference type="Pfam" id="PF00528">
    <property type="entry name" value="BPD_transp_1"/>
    <property type="match status" value="1"/>
</dbReference>
<evidence type="ECO:0000256" key="2">
    <source>
        <dbReference type="ARBA" id="ARBA00022448"/>
    </source>
</evidence>
<comment type="subcellular location">
    <subcellularLocation>
        <location evidence="1 7">Cell membrane</location>
        <topology evidence="1 7">Multi-pass membrane protein</topology>
    </subcellularLocation>
</comment>
<organism evidence="9 10">
    <name type="scientific">Virgisporangium ochraceum</name>
    <dbReference type="NCBI Taxonomy" id="65505"/>
    <lineage>
        <taxon>Bacteria</taxon>
        <taxon>Bacillati</taxon>
        <taxon>Actinomycetota</taxon>
        <taxon>Actinomycetes</taxon>
        <taxon>Micromonosporales</taxon>
        <taxon>Micromonosporaceae</taxon>
        <taxon>Virgisporangium</taxon>
    </lineage>
</organism>
<gene>
    <name evidence="9" type="primary">ssuC_1</name>
    <name evidence="9" type="ORF">Voc01_033990</name>
</gene>
<keyword evidence="6 7" id="KW-0472">Membrane</keyword>
<dbReference type="EMBL" id="BOPH01000043">
    <property type="protein sequence ID" value="GIJ68482.1"/>
    <property type="molecule type" value="Genomic_DNA"/>
</dbReference>
<keyword evidence="2 7" id="KW-0813">Transport</keyword>
<dbReference type="GO" id="GO:0055085">
    <property type="term" value="P:transmembrane transport"/>
    <property type="evidence" value="ECO:0007669"/>
    <property type="project" value="InterPro"/>
</dbReference>
<dbReference type="InterPro" id="IPR000515">
    <property type="entry name" value="MetI-like"/>
</dbReference>
<dbReference type="AlphaFoldDB" id="A0A8J3ZT29"/>
<evidence type="ECO:0000256" key="1">
    <source>
        <dbReference type="ARBA" id="ARBA00004651"/>
    </source>
</evidence>